<dbReference type="InterPro" id="IPR035919">
    <property type="entry name" value="EAL_sf"/>
</dbReference>
<proteinExistence type="predicted"/>
<dbReference type="EMBL" id="FNLN01000008">
    <property type="protein sequence ID" value="SDT89075.1"/>
    <property type="molecule type" value="Genomic_DNA"/>
</dbReference>
<dbReference type="InterPro" id="IPR001633">
    <property type="entry name" value="EAL_dom"/>
</dbReference>
<keyword evidence="3" id="KW-1185">Reference proteome</keyword>
<accession>A0A1H2E1Z2</accession>
<evidence type="ECO:0000313" key="3">
    <source>
        <dbReference type="Proteomes" id="UP000182882"/>
    </source>
</evidence>
<name>A0A1H2E1Z2_9PROT</name>
<dbReference type="PANTHER" id="PTHR33121:SF76">
    <property type="entry name" value="SIGNALING PROTEIN"/>
    <property type="match status" value="1"/>
</dbReference>
<dbReference type="Proteomes" id="UP000182882">
    <property type="component" value="Unassembled WGS sequence"/>
</dbReference>
<dbReference type="KEGG" id="nur:ATY38_14965"/>
<sequence length="272" mass="31188">MNASVKHPHTIKDEFELIQSATDYYLQRDEKGWISGRFFQHELISIFQPVFSVSQGQTMGHAAYIRAKADGEIVLWPWQIFSLASKDEQLVELDRLCRAIHASNYYFNHPYPSDNLFVEVHPRLLESVKDDHGQAFENFLDLIGVRTSRVVIEIPVTVNRNWKLLRHVIANYRSRSYLIAANYSIGCSDWMIKLGSLYPNIVRITANDLIQQEDIPSLVDAIHNAGASLLVREIETSIQFATALKANADYLQGNLLRQPEQAINTRDLLHRI</sequence>
<dbReference type="SUPFAM" id="SSF141868">
    <property type="entry name" value="EAL domain-like"/>
    <property type="match status" value="1"/>
</dbReference>
<dbReference type="RefSeq" id="WP_062559995.1">
    <property type="nucleotide sequence ID" value="NZ_CP013341.1"/>
</dbReference>
<dbReference type="AlphaFoldDB" id="A0A1H2E1Z2"/>
<dbReference type="PANTHER" id="PTHR33121">
    <property type="entry name" value="CYCLIC DI-GMP PHOSPHODIESTERASE PDEF"/>
    <property type="match status" value="1"/>
</dbReference>
<dbReference type="InterPro" id="IPR050706">
    <property type="entry name" value="Cyclic-di-GMP_PDE-like"/>
</dbReference>
<dbReference type="GO" id="GO:0071111">
    <property type="term" value="F:cyclic-guanylate-specific phosphodiesterase activity"/>
    <property type="evidence" value="ECO:0007669"/>
    <property type="project" value="InterPro"/>
</dbReference>
<reference evidence="3" key="1">
    <citation type="submission" date="2016-10" db="EMBL/GenBank/DDBJ databases">
        <authorList>
            <person name="Varghese N."/>
            <person name="Submissions S."/>
        </authorList>
    </citation>
    <scope>NUCLEOTIDE SEQUENCE [LARGE SCALE GENOMIC DNA]</scope>
    <source>
        <strain evidence="3">Nm10</strain>
    </source>
</reference>
<dbReference type="PROSITE" id="PS50883">
    <property type="entry name" value="EAL"/>
    <property type="match status" value="1"/>
</dbReference>
<gene>
    <name evidence="2" type="ORF">SAMN05216406_10851</name>
</gene>
<feature type="domain" description="EAL" evidence="1">
    <location>
        <begin position="23"/>
        <end position="272"/>
    </location>
</feature>
<protein>
    <submittedName>
        <fullName evidence="2">EAL domain, c-di-GMP-specific phosphodiesterase class I (Or its enzymatically inactive variant)</fullName>
    </submittedName>
</protein>
<organism evidence="2 3">
    <name type="scientific">Nitrosomonas ureae</name>
    <dbReference type="NCBI Taxonomy" id="44577"/>
    <lineage>
        <taxon>Bacteria</taxon>
        <taxon>Pseudomonadati</taxon>
        <taxon>Pseudomonadota</taxon>
        <taxon>Betaproteobacteria</taxon>
        <taxon>Nitrosomonadales</taxon>
        <taxon>Nitrosomonadaceae</taxon>
        <taxon>Nitrosomonas</taxon>
    </lineage>
</organism>
<evidence type="ECO:0000313" key="2">
    <source>
        <dbReference type="EMBL" id="SDT89075.1"/>
    </source>
</evidence>
<evidence type="ECO:0000259" key="1">
    <source>
        <dbReference type="PROSITE" id="PS50883"/>
    </source>
</evidence>
<dbReference type="Gene3D" id="3.20.20.450">
    <property type="entry name" value="EAL domain"/>
    <property type="match status" value="1"/>
</dbReference>
<dbReference type="Pfam" id="PF00563">
    <property type="entry name" value="EAL"/>
    <property type="match status" value="1"/>
</dbReference>